<dbReference type="Proteomes" id="UP001200032">
    <property type="component" value="Unassembled WGS sequence"/>
</dbReference>
<keyword evidence="3" id="KW-1185">Reference proteome</keyword>
<keyword evidence="1" id="KW-0472">Membrane</keyword>
<protein>
    <submittedName>
        <fullName evidence="2">Uncharacterized protein</fullName>
    </submittedName>
</protein>
<feature type="transmembrane region" description="Helical" evidence="1">
    <location>
        <begin position="130"/>
        <end position="157"/>
    </location>
</feature>
<evidence type="ECO:0000313" key="2">
    <source>
        <dbReference type="EMBL" id="MCD7138985.1"/>
    </source>
</evidence>
<keyword evidence="1" id="KW-1133">Transmembrane helix</keyword>
<gene>
    <name evidence="2" type="ORF">LTY59_07095</name>
</gene>
<reference evidence="2 3" key="1">
    <citation type="submission" date="2021-12" db="EMBL/GenBank/DDBJ databases">
        <title>A phylogenomic analysis of Limosilactobacillus reuteri reveals ancient and stable evolutionary relationships with rodents and birds and zoonotic transmission to humans.</title>
        <authorList>
            <person name="Li F."/>
            <person name="Li X."/>
            <person name="Cheng C."/>
            <person name="Tollenaar S."/>
            <person name="Zhang J.S."/>
            <person name="Simpson D."/>
            <person name="Tasseva G."/>
            <person name="Perez-Munoz M.E."/>
            <person name="Frese S."/>
            <person name="Gaenzle M.G."/>
            <person name="Walter J."/>
            <person name="Zheng J."/>
        </authorList>
    </citation>
    <scope>NUCLEOTIDE SEQUENCE [LARGE SCALE GENOMIC DNA]</scope>
    <source>
        <strain evidence="2 3">WF-AF5-A</strain>
    </source>
</reference>
<dbReference type="EMBL" id="JAJPDJ010000063">
    <property type="protein sequence ID" value="MCD7138985.1"/>
    <property type="molecule type" value="Genomic_DNA"/>
</dbReference>
<feature type="transmembrane region" description="Helical" evidence="1">
    <location>
        <begin position="65"/>
        <end position="85"/>
    </location>
</feature>
<evidence type="ECO:0000256" key="1">
    <source>
        <dbReference type="SAM" id="Phobius"/>
    </source>
</evidence>
<feature type="transmembrane region" description="Helical" evidence="1">
    <location>
        <begin position="105"/>
        <end position="124"/>
    </location>
</feature>
<feature type="transmembrane region" description="Helical" evidence="1">
    <location>
        <begin position="32"/>
        <end position="53"/>
    </location>
</feature>
<accession>A0ABS8RGR4</accession>
<proteinExistence type="predicted"/>
<comment type="caution">
    <text evidence="2">The sequence shown here is derived from an EMBL/GenBank/DDBJ whole genome shotgun (WGS) entry which is preliminary data.</text>
</comment>
<sequence>MENIFLLLVIVLGIFFLSYLIALIWDKKVQKTWLNIVVFVLIFLWITLVWCINENFRELHDEANAYSEVNIAISLLGYCLLTLLFDAPSLYSDLRGKKLSQNGKVIKYFMQLSIVSFAPAFYFWQHGADYTLGCFLFKLVLIMSIGGAFVGAIAWLVHKPNTIRNYLFKEYEIDDYIKDLRKKLSQEGLETVNLINKNGFVSESDISQNSALGKGIKELISYGIPIIKYSINSSNIIYTYGEEHDMDDSLYETPVSNSQKVRIDSTKYIVSSRMISDISQKTGAKKSVVGSNLRKLLQAKCQ</sequence>
<feature type="transmembrane region" description="Helical" evidence="1">
    <location>
        <begin position="6"/>
        <end position="25"/>
    </location>
</feature>
<evidence type="ECO:0000313" key="3">
    <source>
        <dbReference type="Proteomes" id="UP001200032"/>
    </source>
</evidence>
<name>A0ABS8RGR4_9LACO</name>
<organism evidence="2 3">
    <name type="scientific">Limosilactobacillus balticus</name>
    <dbReference type="NCBI Taxonomy" id="2759747"/>
    <lineage>
        <taxon>Bacteria</taxon>
        <taxon>Bacillati</taxon>
        <taxon>Bacillota</taxon>
        <taxon>Bacilli</taxon>
        <taxon>Lactobacillales</taxon>
        <taxon>Lactobacillaceae</taxon>
        <taxon>Limosilactobacillus</taxon>
    </lineage>
</organism>
<keyword evidence="1" id="KW-0812">Transmembrane</keyword>
<dbReference type="RefSeq" id="WP_231796008.1">
    <property type="nucleotide sequence ID" value="NZ_JAJPDJ010000063.1"/>
</dbReference>